<reference evidence="4 6" key="2">
    <citation type="submission" date="2018-09" db="EMBL/GenBank/DDBJ databases">
        <authorList>
            <person name="Petit M.-A."/>
            <person name="Lossouarn J."/>
        </authorList>
    </citation>
    <scope>NUCLEOTIDE SEQUENCE [LARGE SCALE GENOMIC DNA]</scope>
    <source>
        <strain evidence="4 6">L1-82</strain>
    </source>
</reference>
<protein>
    <recommendedName>
        <fullName evidence="2">HTH cro/C1-type domain-containing protein</fullName>
    </recommendedName>
</protein>
<dbReference type="HOGENOM" id="CLU_066192_62_13_9"/>
<dbReference type="SUPFAM" id="SSF47413">
    <property type="entry name" value="lambda repressor-like DNA-binding domains"/>
    <property type="match status" value="1"/>
</dbReference>
<dbReference type="EMBL" id="ABYJ02000354">
    <property type="protein sequence ID" value="EEU98442.1"/>
    <property type="molecule type" value="Genomic_DNA"/>
</dbReference>
<evidence type="ECO:0000313" key="5">
    <source>
        <dbReference type="Proteomes" id="UP000004828"/>
    </source>
</evidence>
<evidence type="ECO:0000259" key="2">
    <source>
        <dbReference type="PROSITE" id="PS50943"/>
    </source>
</evidence>
<dbReference type="PANTHER" id="PTHR46558">
    <property type="entry name" value="TRACRIPTIONAL REGULATORY PROTEIN-RELATED-RELATED"/>
    <property type="match status" value="1"/>
</dbReference>
<evidence type="ECO:0000256" key="1">
    <source>
        <dbReference type="ARBA" id="ARBA00023125"/>
    </source>
</evidence>
<evidence type="ECO:0000313" key="6">
    <source>
        <dbReference type="Proteomes" id="UP000294398"/>
    </source>
</evidence>
<reference evidence="3 5" key="1">
    <citation type="submission" date="2009-08" db="EMBL/GenBank/DDBJ databases">
        <authorList>
            <person name="Weinstock G."/>
            <person name="Sodergren E."/>
            <person name="Clifton S."/>
            <person name="Fulton L."/>
            <person name="Fulton B."/>
            <person name="Courtney L."/>
            <person name="Fronick C."/>
            <person name="Harrison M."/>
            <person name="Strong C."/>
            <person name="Farmer C."/>
            <person name="Delahaunty K."/>
            <person name="Markovic C."/>
            <person name="Hall O."/>
            <person name="Minx P."/>
            <person name="Tomlinson C."/>
            <person name="Mitreva M."/>
            <person name="Nelson J."/>
            <person name="Hou S."/>
            <person name="Wollam A."/>
            <person name="Pepin K.H."/>
            <person name="Johnson M."/>
            <person name="Bhonagiri V."/>
            <person name="Nash W.E."/>
            <person name="Warren W."/>
            <person name="Chinwalla A."/>
            <person name="Mardis E.R."/>
            <person name="Wilson R.K."/>
        </authorList>
    </citation>
    <scope>NUCLEOTIDE SEQUENCE [LARGE SCALE GENOMIC DNA]</scope>
    <source>
        <strain evidence="3 5">L1-82</strain>
    </source>
</reference>
<keyword evidence="1" id="KW-0238">DNA-binding</keyword>
<organism evidence="3 5">
    <name type="scientific">Roseburia intestinalis L1-82</name>
    <dbReference type="NCBI Taxonomy" id="536231"/>
    <lineage>
        <taxon>Bacteria</taxon>
        <taxon>Bacillati</taxon>
        <taxon>Bacillota</taxon>
        <taxon>Clostridia</taxon>
        <taxon>Lachnospirales</taxon>
        <taxon>Lachnospiraceae</taxon>
        <taxon>Roseburia</taxon>
    </lineage>
</organism>
<dbReference type="Proteomes" id="UP000004828">
    <property type="component" value="Unassembled WGS sequence"/>
</dbReference>
<evidence type="ECO:0000313" key="4">
    <source>
        <dbReference type="EMBL" id="VCV22753.1"/>
    </source>
</evidence>
<dbReference type="AlphaFoldDB" id="C7GIA7"/>
<dbReference type="InterPro" id="IPR001387">
    <property type="entry name" value="Cro/C1-type_HTH"/>
</dbReference>
<feature type="domain" description="HTH cro/C1-type" evidence="2">
    <location>
        <begin position="7"/>
        <end position="38"/>
    </location>
</feature>
<dbReference type="Gene3D" id="1.10.260.40">
    <property type="entry name" value="lambda repressor-like DNA-binding domains"/>
    <property type="match status" value="1"/>
</dbReference>
<dbReference type="Proteomes" id="UP000294398">
    <property type="component" value="Chromosome"/>
</dbReference>
<gene>
    <name evidence="4" type="ORF">RIL182_02632</name>
    <name evidence="3" type="ORF">ROSINTL182_09679</name>
</gene>
<dbReference type="Pfam" id="PF01381">
    <property type="entry name" value="HTH_3"/>
    <property type="match status" value="1"/>
</dbReference>
<dbReference type="InterPro" id="IPR010982">
    <property type="entry name" value="Lambda_DNA-bd_dom_sf"/>
</dbReference>
<accession>C7GIA7</accession>
<name>C7GIA7_9FIRM</name>
<proteinExistence type="predicted"/>
<dbReference type="PANTHER" id="PTHR46558:SF11">
    <property type="entry name" value="HTH-TYPE TRANSCRIPTIONAL REGULATOR XRE"/>
    <property type="match status" value="1"/>
</dbReference>
<sequence>MEFAEKLITLRKSRELTQEQLAEQLNVSRQSISKWESGV</sequence>
<dbReference type="PROSITE" id="PS50943">
    <property type="entry name" value="HTH_CROC1"/>
    <property type="match status" value="1"/>
</dbReference>
<evidence type="ECO:0000313" key="3">
    <source>
        <dbReference type="EMBL" id="EEU98442.1"/>
    </source>
</evidence>
<dbReference type="CDD" id="cd00093">
    <property type="entry name" value="HTH_XRE"/>
    <property type="match status" value="1"/>
</dbReference>
<dbReference type="EMBL" id="LR027880">
    <property type="protein sequence ID" value="VCV22753.1"/>
    <property type="molecule type" value="Genomic_DNA"/>
</dbReference>
<dbReference type="GO" id="GO:0003677">
    <property type="term" value="F:DNA binding"/>
    <property type="evidence" value="ECO:0007669"/>
    <property type="project" value="UniProtKB-KW"/>
</dbReference>
<keyword evidence="6" id="KW-1185">Reference proteome</keyword>